<keyword evidence="5" id="KW-1185">Reference proteome</keyword>
<dbReference type="Pfam" id="PF01223">
    <property type="entry name" value="Endonuclease_NS"/>
    <property type="match status" value="1"/>
</dbReference>
<dbReference type="PANTHER" id="PTHR21472">
    <property type="entry name" value="ENDONUCLEASE DOMAIN-CONTAINING 1 PROTEIN ENDOD1"/>
    <property type="match status" value="1"/>
</dbReference>
<dbReference type="GeneTree" id="ENSGT01030000234592"/>
<dbReference type="Gene3D" id="3.40.570.10">
    <property type="entry name" value="Extracellular Endonuclease, subunit A"/>
    <property type="match status" value="1"/>
</dbReference>
<accession>A0A9J8A298</accession>
<proteinExistence type="predicted"/>
<evidence type="ECO:0000313" key="4">
    <source>
        <dbReference type="Ensembl" id="ENSCCRP00000135505.1"/>
    </source>
</evidence>
<evidence type="ECO:0000256" key="1">
    <source>
        <dbReference type="SAM" id="SignalP"/>
    </source>
</evidence>
<dbReference type="InterPro" id="IPR020821">
    <property type="entry name" value="ENPP1-3/EXOG-like_nuc-like"/>
</dbReference>
<dbReference type="InterPro" id="IPR044929">
    <property type="entry name" value="DNA/RNA_non-sp_Endonuclease_sf"/>
</dbReference>
<dbReference type="SUPFAM" id="SSF54060">
    <property type="entry name" value="His-Me finger endonucleases"/>
    <property type="match status" value="1"/>
</dbReference>
<dbReference type="SMART" id="SM00892">
    <property type="entry name" value="Endonuclease_NS"/>
    <property type="match status" value="1"/>
</dbReference>
<protein>
    <recommendedName>
        <fullName evidence="6">Endonuclease domain-containing 1 protein-like</fullName>
    </recommendedName>
</protein>
<evidence type="ECO:0000259" key="3">
    <source>
        <dbReference type="SMART" id="SM00892"/>
    </source>
</evidence>
<organism evidence="4 5">
    <name type="scientific">Cyprinus carpio carpio</name>
    <dbReference type="NCBI Taxonomy" id="630221"/>
    <lineage>
        <taxon>Eukaryota</taxon>
        <taxon>Metazoa</taxon>
        <taxon>Chordata</taxon>
        <taxon>Craniata</taxon>
        <taxon>Vertebrata</taxon>
        <taxon>Euteleostomi</taxon>
        <taxon>Actinopterygii</taxon>
        <taxon>Neopterygii</taxon>
        <taxon>Teleostei</taxon>
        <taxon>Ostariophysi</taxon>
        <taxon>Cypriniformes</taxon>
        <taxon>Cyprinidae</taxon>
        <taxon>Cyprininae</taxon>
        <taxon>Cyprinus</taxon>
    </lineage>
</organism>
<reference evidence="4" key="1">
    <citation type="submission" date="2025-08" db="UniProtKB">
        <authorList>
            <consortium name="Ensembl"/>
        </authorList>
    </citation>
    <scope>IDENTIFICATION</scope>
</reference>
<dbReference type="InterPro" id="IPR039015">
    <property type="entry name" value="ENDOD1"/>
</dbReference>
<dbReference type="Proteomes" id="UP001108240">
    <property type="component" value="Unplaced"/>
</dbReference>
<feature type="chain" id="PRO_5039898393" description="Endonuclease domain-containing 1 protein-like" evidence="1">
    <location>
        <begin position="19"/>
        <end position="263"/>
    </location>
</feature>
<dbReference type="AlphaFoldDB" id="A0A9J8A298"/>
<name>A0A9J8A298_CYPCA</name>
<dbReference type="SMART" id="SM00477">
    <property type="entry name" value="NUC"/>
    <property type="match status" value="1"/>
</dbReference>
<dbReference type="GO" id="GO:0046872">
    <property type="term" value="F:metal ion binding"/>
    <property type="evidence" value="ECO:0007669"/>
    <property type="project" value="InterPro"/>
</dbReference>
<dbReference type="GO" id="GO:0003676">
    <property type="term" value="F:nucleic acid binding"/>
    <property type="evidence" value="ECO:0007669"/>
    <property type="project" value="InterPro"/>
</dbReference>
<dbReference type="InterPro" id="IPR044925">
    <property type="entry name" value="His-Me_finger_sf"/>
</dbReference>
<evidence type="ECO:0000259" key="2">
    <source>
        <dbReference type="SMART" id="SM00477"/>
    </source>
</evidence>
<reference evidence="4" key="2">
    <citation type="submission" date="2025-09" db="UniProtKB">
        <authorList>
            <consortium name="Ensembl"/>
        </authorList>
    </citation>
    <scope>IDENTIFICATION</scope>
</reference>
<dbReference type="OMA" id="YIEPQID"/>
<dbReference type="GO" id="GO:0016787">
    <property type="term" value="F:hydrolase activity"/>
    <property type="evidence" value="ECO:0007669"/>
    <property type="project" value="InterPro"/>
</dbReference>
<evidence type="ECO:0008006" key="6">
    <source>
        <dbReference type="Google" id="ProtNLM"/>
    </source>
</evidence>
<sequence>MLLLLHVLMLSLLSSGSAKVVQDFESECGQFFANGKSPTRFPESQYKQICQTLYDNVYYATFYDTHNKIPVYSAYKFEGIMGCTRIESWYIEPQIDDPNKGQNMDFGRTVNIHMRGINQALNRDYDNSGYDRGHLAPVYLANSQSCADATFSLTNAAPQAKCFNRIFWWDEELSLGTHLKTACSSQPVYIVTGVVPDPNNSNRVNVPSHFWTAYCCLDQNNRCSDSGGVIGTNDNNSNIQKMSVADLEEELRNLYGKTFQLFQ</sequence>
<dbReference type="Ensembl" id="ENSCCRT00000157543.1">
    <property type="protein sequence ID" value="ENSCCRP00000135505.1"/>
    <property type="gene ID" value="ENSCCRG00000058525.1"/>
</dbReference>
<feature type="domain" description="DNA/RNA non-specific endonuclease/pyrophosphatase/phosphodiesterase" evidence="3">
    <location>
        <begin position="55"/>
        <end position="262"/>
    </location>
</feature>
<dbReference type="PANTHER" id="PTHR21472:SF30">
    <property type="entry name" value="ENDONUCLEASE DOMAIN-CONTAINING 1 PROTEIN-RELATED"/>
    <property type="match status" value="1"/>
</dbReference>
<evidence type="ECO:0000313" key="5">
    <source>
        <dbReference type="Proteomes" id="UP001108240"/>
    </source>
</evidence>
<feature type="signal peptide" evidence="1">
    <location>
        <begin position="1"/>
        <end position="18"/>
    </location>
</feature>
<feature type="domain" description="ENPP1-3/EXOG-like endonuclease/phosphodiesterase" evidence="2">
    <location>
        <begin position="56"/>
        <end position="257"/>
    </location>
</feature>
<dbReference type="InterPro" id="IPR001604">
    <property type="entry name" value="Endo_G_ENPP1-like_dom"/>
</dbReference>
<keyword evidence="1" id="KW-0732">Signal</keyword>